<accession>A0A1G8HEY6</accession>
<feature type="domain" description="Class II aldolase/adducin N-terminal" evidence="3">
    <location>
        <begin position="10"/>
        <end position="189"/>
    </location>
</feature>
<sequence>MNESIETELHELAQGCRVLHMEGHADLTRGHLGYRDPAGRGVWLKRSGIALAEVRGPADFVLLDWKGQRLSGEGRIYKEWPIHTEIMKARPDVRVCGHSHPFHATLFSALDVSLEPVTNEAAYLGGPPGRFEMTTGLIDTPALGAGLAEALGAASTVLMRNHGITFVGGSVAQCVLMGLFLERACCSQLTLLSTSLPYHSTPRAELEAKLGQILDAPLVANFWAFYQRRFNAADLAW</sequence>
<dbReference type="PANTHER" id="PTHR22789">
    <property type="entry name" value="FUCULOSE PHOSPHATE ALDOLASE"/>
    <property type="match status" value="1"/>
</dbReference>
<dbReference type="SUPFAM" id="SSF53639">
    <property type="entry name" value="AraD/HMP-PK domain-like"/>
    <property type="match status" value="1"/>
</dbReference>
<dbReference type="InterPro" id="IPR001303">
    <property type="entry name" value="Aldolase_II/adducin_N"/>
</dbReference>
<dbReference type="Pfam" id="PF00596">
    <property type="entry name" value="Aldolase_II"/>
    <property type="match status" value="1"/>
</dbReference>
<keyword evidence="2" id="KW-0456">Lyase</keyword>
<dbReference type="OrthoDB" id="5500703at2"/>
<evidence type="ECO:0000313" key="5">
    <source>
        <dbReference type="Proteomes" id="UP000199706"/>
    </source>
</evidence>
<protein>
    <submittedName>
        <fullName evidence="4">L-fuculose-phosphate aldolase</fullName>
    </submittedName>
</protein>
<proteinExistence type="predicted"/>
<dbReference type="SMART" id="SM01007">
    <property type="entry name" value="Aldolase_II"/>
    <property type="match status" value="1"/>
</dbReference>
<dbReference type="InterPro" id="IPR036409">
    <property type="entry name" value="Aldolase_II/adducin_N_sf"/>
</dbReference>
<name>A0A1G8HEY6_9BURK</name>
<evidence type="ECO:0000313" key="4">
    <source>
        <dbReference type="EMBL" id="SDI05169.1"/>
    </source>
</evidence>
<dbReference type="GO" id="GO:0046872">
    <property type="term" value="F:metal ion binding"/>
    <property type="evidence" value="ECO:0007669"/>
    <property type="project" value="UniProtKB-KW"/>
</dbReference>
<evidence type="ECO:0000259" key="3">
    <source>
        <dbReference type="SMART" id="SM01007"/>
    </source>
</evidence>
<dbReference type="Proteomes" id="UP000199706">
    <property type="component" value="Unassembled WGS sequence"/>
</dbReference>
<organism evidence="4 5">
    <name type="scientific">Paraburkholderia phenazinium</name>
    <dbReference type="NCBI Taxonomy" id="60549"/>
    <lineage>
        <taxon>Bacteria</taxon>
        <taxon>Pseudomonadati</taxon>
        <taxon>Pseudomonadota</taxon>
        <taxon>Betaproteobacteria</taxon>
        <taxon>Burkholderiales</taxon>
        <taxon>Burkholderiaceae</taxon>
        <taxon>Paraburkholderia</taxon>
    </lineage>
</organism>
<reference evidence="4 5" key="1">
    <citation type="submission" date="2016-10" db="EMBL/GenBank/DDBJ databases">
        <authorList>
            <person name="de Groot N.N."/>
        </authorList>
    </citation>
    <scope>NUCLEOTIDE SEQUENCE [LARGE SCALE GENOMIC DNA]</scope>
    <source>
        <strain evidence="4 5">LMG 2247</strain>
    </source>
</reference>
<dbReference type="GO" id="GO:0005829">
    <property type="term" value="C:cytosol"/>
    <property type="evidence" value="ECO:0007669"/>
    <property type="project" value="TreeGrafter"/>
</dbReference>
<keyword evidence="1" id="KW-0479">Metal-binding</keyword>
<evidence type="ECO:0000256" key="1">
    <source>
        <dbReference type="ARBA" id="ARBA00022723"/>
    </source>
</evidence>
<dbReference type="InterPro" id="IPR050197">
    <property type="entry name" value="Aldolase_class_II_sugar_metab"/>
</dbReference>
<dbReference type="RefSeq" id="WP_090689980.1">
    <property type="nucleotide sequence ID" value="NZ_CADERL010000021.1"/>
</dbReference>
<dbReference type="AlphaFoldDB" id="A0A1G8HEY6"/>
<dbReference type="Gene3D" id="3.40.225.10">
    <property type="entry name" value="Class II aldolase/adducin N-terminal domain"/>
    <property type="match status" value="1"/>
</dbReference>
<gene>
    <name evidence="4" type="ORF">SAMN05216466_116122</name>
</gene>
<evidence type="ECO:0000256" key="2">
    <source>
        <dbReference type="ARBA" id="ARBA00023239"/>
    </source>
</evidence>
<dbReference type="EMBL" id="FNCJ01000016">
    <property type="protein sequence ID" value="SDI05169.1"/>
    <property type="molecule type" value="Genomic_DNA"/>
</dbReference>
<dbReference type="PANTHER" id="PTHR22789:SF0">
    <property type="entry name" value="3-OXO-TETRONATE 4-PHOSPHATE DECARBOXYLASE-RELATED"/>
    <property type="match status" value="1"/>
</dbReference>
<dbReference type="GO" id="GO:0019323">
    <property type="term" value="P:pentose catabolic process"/>
    <property type="evidence" value="ECO:0007669"/>
    <property type="project" value="TreeGrafter"/>
</dbReference>
<dbReference type="GO" id="GO:0016832">
    <property type="term" value="F:aldehyde-lyase activity"/>
    <property type="evidence" value="ECO:0007669"/>
    <property type="project" value="TreeGrafter"/>
</dbReference>